<keyword evidence="3" id="KW-0732">Signal</keyword>
<dbReference type="RefSeq" id="WP_176064365.1">
    <property type="nucleotide sequence ID" value="NZ_BJTG01000003.1"/>
</dbReference>
<dbReference type="Proteomes" id="UP000503640">
    <property type="component" value="Unassembled WGS sequence"/>
</dbReference>
<feature type="signal peptide" evidence="3">
    <location>
        <begin position="1"/>
        <end position="18"/>
    </location>
</feature>
<dbReference type="SUPFAM" id="SSF48452">
    <property type="entry name" value="TPR-like"/>
    <property type="match status" value="1"/>
</dbReference>
<dbReference type="PROSITE" id="PS50005">
    <property type="entry name" value="TPR"/>
    <property type="match status" value="1"/>
</dbReference>
<feature type="repeat" description="TPR" evidence="1">
    <location>
        <begin position="32"/>
        <end position="65"/>
    </location>
</feature>
<dbReference type="Gene3D" id="1.25.40.10">
    <property type="entry name" value="Tetratricopeptide repeat domain"/>
    <property type="match status" value="1"/>
</dbReference>
<accession>A0A7I9VLA4</accession>
<reference evidence="6" key="1">
    <citation type="journal article" date="2020" name="Appl. Environ. Microbiol.">
        <title>Diazotrophic Anaeromyxobacter Isolates from Soils.</title>
        <authorList>
            <person name="Masuda Y."/>
            <person name="Yamanaka H."/>
            <person name="Xu Z.X."/>
            <person name="Shiratori Y."/>
            <person name="Aono T."/>
            <person name="Amachi S."/>
            <person name="Senoo K."/>
            <person name="Itoh H."/>
        </authorList>
    </citation>
    <scope>NUCLEOTIDE SEQUENCE [LARGE SCALE GENOMIC DNA]</scope>
    <source>
        <strain evidence="6">R267</strain>
    </source>
</reference>
<gene>
    <name evidence="5" type="ORF">AMYX_16410</name>
</gene>
<dbReference type="InterPro" id="IPR019734">
    <property type="entry name" value="TPR_rpt"/>
</dbReference>
<sequence length="306" mass="31207">MRALLAALLLAAAAPAAGQDPLAAAGEATAQAKAHFRRGTELYRAARYRPAIAEFEAAWRLRPHGAIQYNLGQCHERLGELGPALAAYRAYLKAAPEAQDRRAVEALMAALAARLGARGVQQLFVESAPPGAEVSVDALPRGPTPLAAELPLGAHRLLLEKPGFAPLRREVVLAPDRTLELSLPLAPEAPLARRAPDLAPAAAAAPLSAGAGLAAPPEVKVSAGGARRYTWVAAGVAGAALVAGIAYGLAARSASAELRSSEHTGATAQQLAADAAARARNANVLYGVAAAAGAAGVTLFFLEGTF</sequence>
<dbReference type="InterPro" id="IPR013229">
    <property type="entry name" value="PEGA"/>
</dbReference>
<dbReference type="AlphaFoldDB" id="A0A7I9VLA4"/>
<evidence type="ECO:0000313" key="6">
    <source>
        <dbReference type="Proteomes" id="UP000503640"/>
    </source>
</evidence>
<evidence type="ECO:0000256" key="3">
    <source>
        <dbReference type="SAM" id="SignalP"/>
    </source>
</evidence>
<evidence type="ECO:0000313" key="5">
    <source>
        <dbReference type="EMBL" id="GEJ56900.1"/>
    </source>
</evidence>
<dbReference type="EMBL" id="BJTG01000003">
    <property type="protein sequence ID" value="GEJ56900.1"/>
    <property type="molecule type" value="Genomic_DNA"/>
</dbReference>
<feature type="domain" description="PEGA" evidence="4">
    <location>
        <begin position="122"/>
        <end position="187"/>
    </location>
</feature>
<keyword evidence="6" id="KW-1185">Reference proteome</keyword>
<feature type="transmembrane region" description="Helical" evidence="2">
    <location>
        <begin position="284"/>
        <end position="302"/>
    </location>
</feature>
<name>A0A7I9VLA4_9BACT</name>
<keyword evidence="2" id="KW-0812">Transmembrane</keyword>
<comment type="caution">
    <text evidence="5">The sequence shown here is derived from an EMBL/GenBank/DDBJ whole genome shotgun (WGS) entry which is preliminary data.</text>
</comment>
<organism evidence="5 6">
    <name type="scientific">Anaeromyxobacter diazotrophicus</name>
    <dbReference type="NCBI Taxonomy" id="2590199"/>
    <lineage>
        <taxon>Bacteria</taxon>
        <taxon>Pseudomonadati</taxon>
        <taxon>Myxococcota</taxon>
        <taxon>Myxococcia</taxon>
        <taxon>Myxococcales</taxon>
        <taxon>Cystobacterineae</taxon>
        <taxon>Anaeromyxobacteraceae</taxon>
        <taxon>Anaeromyxobacter</taxon>
    </lineage>
</organism>
<protein>
    <recommendedName>
        <fullName evidence="4">PEGA domain-containing protein</fullName>
    </recommendedName>
</protein>
<evidence type="ECO:0000259" key="4">
    <source>
        <dbReference type="Pfam" id="PF08308"/>
    </source>
</evidence>
<keyword evidence="2" id="KW-1133">Transmembrane helix</keyword>
<evidence type="ECO:0000256" key="2">
    <source>
        <dbReference type="SAM" id="Phobius"/>
    </source>
</evidence>
<dbReference type="Pfam" id="PF08308">
    <property type="entry name" value="PEGA"/>
    <property type="match status" value="1"/>
</dbReference>
<dbReference type="InterPro" id="IPR011990">
    <property type="entry name" value="TPR-like_helical_dom_sf"/>
</dbReference>
<proteinExistence type="predicted"/>
<keyword evidence="2" id="KW-0472">Membrane</keyword>
<evidence type="ECO:0000256" key="1">
    <source>
        <dbReference type="PROSITE-ProRule" id="PRU00339"/>
    </source>
</evidence>
<feature type="transmembrane region" description="Helical" evidence="2">
    <location>
        <begin position="229"/>
        <end position="250"/>
    </location>
</feature>
<feature type="chain" id="PRO_5029862785" description="PEGA domain-containing protein" evidence="3">
    <location>
        <begin position="19"/>
        <end position="306"/>
    </location>
</feature>
<keyword evidence="1" id="KW-0802">TPR repeat</keyword>